<evidence type="ECO:0000259" key="8">
    <source>
        <dbReference type="Pfam" id="PF04049"/>
    </source>
</evidence>
<dbReference type="Gene3D" id="1.25.40.10">
    <property type="entry name" value="Tetratricopeptide repeat domain"/>
    <property type="match status" value="2"/>
</dbReference>
<dbReference type="PANTHER" id="PTHR12558:SF10">
    <property type="entry name" value="CELL DIVISION CYCLE PROTEIN 23 HOMOLOG"/>
    <property type="match status" value="1"/>
</dbReference>
<dbReference type="InterPro" id="IPR011990">
    <property type="entry name" value="TPR-like_helical_dom_sf"/>
</dbReference>
<dbReference type="InterPro" id="IPR019734">
    <property type="entry name" value="TPR_rpt"/>
</dbReference>
<evidence type="ECO:0000313" key="10">
    <source>
        <dbReference type="Proteomes" id="UP000030762"/>
    </source>
</evidence>
<keyword evidence="2" id="KW-0677">Repeat</keyword>
<evidence type="ECO:0000256" key="3">
    <source>
        <dbReference type="ARBA" id="ARBA00022776"/>
    </source>
</evidence>
<dbReference type="OMA" id="ERCLYHS"/>
<dbReference type="GO" id="GO:0045842">
    <property type="term" value="P:positive regulation of mitotic metaphase/anaphase transition"/>
    <property type="evidence" value="ECO:0007669"/>
    <property type="project" value="TreeGrafter"/>
</dbReference>
<sequence>MDNGGLASALAAARDALSARGLKHAATFACELYAGLPSVLHERVHASPPAREAIRSTDGVLELARSYFDVSEYARAAHILEAKRGALSSVEFFLLQYARYLAGERRKEAMSTEMKVVAETTKLTAPSPPKPVNPYLRQLQEDLSTADENGQLDAFGLYLYAIVVKQIAGLAPGATSDHVQRLLWRSLQWFPWNWSAWLELAQAVQLDTASPFDVNELSATCPWMVDLFQVHVLLEQNHGSQALEVLLPLRKQFPTCQYLLAQTAAAQYHLQDFDQAHESFLALTKADPYRVDQMDLYSNVLYVKEDKSGLSSLAQHLQHVDKYRPETCCVIGNYYSLKGQHERAILYFTRALTLDPQCLSAWTLIGHEYIELRNTAAAIEVYRRAIDINAKDYRAWYGLGQAYEILELIHYSVYYYQKAAAIRPYDARMWCALGGCYEKLPTPQPGHAKMCYQRAIGNKDAECIAVYRLGRLFQKENNTEKAAEFYQLYWRDRGLTVVDSPEAASAVLFLAQYFKEKRLYTTATEWCNRLLDRQGPERDEAKAMLQTMRNLEFTPFS</sequence>
<protein>
    <recommendedName>
        <fullName evidence="8">Cdc23 domain-containing protein</fullName>
    </recommendedName>
</protein>
<dbReference type="SMART" id="SM00028">
    <property type="entry name" value="TPR"/>
    <property type="match status" value="3"/>
</dbReference>
<feature type="repeat" description="TPR" evidence="7">
    <location>
        <begin position="359"/>
        <end position="392"/>
    </location>
</feature>
<organism evidence="9 10">
    <name type="scientific">Saprolegnia diclina (strain VS20)</name>
    <dbReference type="NCBI Taxonomy" id="1156394"/>
    <lineage>
        <taxon>Eukaryota</taxon>
        <taxon>Sar</taxon>
        <taxon>Stramenopiles</taxon>
        <taxon>Oomycota</taxon>
        <taxon>Saprolegniomycetes</taxon>
        <taxon>Saprolegniales</taxon>
        <taxon>Saprolegniaceae</taxon>
        <taxon>Saprolegnia</taxon>
    </lineage>
</organism>
<evidence type="ECO:0000256" key="4">
    <source>
        <dbReference type="ARBA" id="ARBA00022786"/>
    </source>
</evidence>
<evidence type="ECO:0000256" key="6">
    <source>
        <dbReference type="ARBA" id="ARBA00023306"/>
    </source>
</evidence>
<feature type="repeat" description="TPR" evidence="7">
    <location>
        <begin position="325"/>
        <end position="358"/>
    </location>
</feature>
<dbReference type="Pfam" id="PF13414">
    <property type="entry name" value="TPR_11"/>
    <property type="match status" value="1"/>
</dbReference>
<dbReference type="SUPFAM" id="SSF48452">
    <property type="entry name" value="TPR-like"/>
    <property type="match status" value="1"/>
</dbReference>
<feature type="repeat" description="TPR" evidence="7">
    <location>
        <begin position="393"/>
        <end position="426"/>
    </location>
</feature>
<name>T0R205_SAPDV</name>
<dbReference type="STRING" id="1156394.T0R205"/>
<accession>T0R205</accession>
<keyword evidence="6" id="KW-0131">Cell cycle</keyword>
<keyword evidence="4" id="KW-0833">Ubl conjugation pathway</keyword>
<dbReference type="Pfam" id="PF13181">
    <property type="entry name" value="TPR_8"/>
    <property type="match status" value="1"/>
</dbReference>
<dbReference type="InParanoid" id="T0R205"/>
<keyword evidence="1" id="KW-0132">Cell division</keyword>
<reference evidence="9 10" key="1">
    <citation type="submission" date="2012-04" db="EMBL/GenBank/DDBJ databases">
        <title>The Genome Sequence of Saprolegnia declina VS20.</title>
        <authorList>
            <consortium name="The Broad Institute Genome Sequencing Platform"/>
            <person name="Russ C."/>
            <person name="Nusbaum C."/>
            <person name="Tyler B."/>
            <person name="van West P."/>
            <person name="Dieguez-Uribeondo J."/>
            <person name="de Bruijn I."/>
            <person name="Tripathy S."/>
            <person name="Jiang R."/>
            <person name="Young S.K."/>
            <person name="Zeng Q."/>
            <person name="Gargeya S."/>
            <person name="Fitzgerald M."/>
            <person name="Haas B."/>
            <person name="Abouelleil A."/>
            <person name="Alvarado L."/>
            <person name="Arachchi H.M."/>
            <person name="Berlin A."/>
            <person name="Chapman S.B."/>
            <person name="Goldberg J."/>
            <person name="Griggs A."/>
            <person name="Gujja S."/>
            <person name="Hansen M."/>
            <person name="Howarth C."/>
            <person name="Imamovic A."/>
            <person name="Larimer J."/>
            <person name="McCowen C."/>
            <person name="Montmayeur A."/>
            <person name="Murphy C."/>
            <person name="Neiman D."/>
            <person name="Pearson M."/>
            <person name="Priest M."/>
            <person name="Roberts A."/>
            <person name="Saif S."/>
            <person name="Shea T."/>
            <person name="Sisk P."/>
            <person name="Sykes S."/>
            <person name="Wortman J."/>
            <person name="Nusbaum C."/>
            <person name="Birren B."/>
        </authorList>
    </citation>
    <scope>NUCLEOTIDE SEQUENCE [LARGE SCALE GENOMIC DNA]</scope>
    <source>
        <strain evidence="9 10">VS20</strain>
    </source>
</reference>
<dbReference type="GO" id="GO:0051301">
    <property type="term" value="P:cell division"/>
    <property type="evidence" value="ECO:0007669"/>
    <property type="project" value="UniProtKB-KW"/>
</dbReference>
<dbReference type="AlphaFoldDB" id="T0R205"/>
<dbReference type="eggNOG" id="KOG1155">
    <property type="taxonomic scope" value="Eukaryota"/>
</dbReference>
<dbReference type="PROSITE" id="PS50005">
    <property type="entry name" value="TPR"/>
    <property type="match status" value="3"/>
</dbReference>
<keyword evidence="10" id="KW-1185">Reference proteome</keyword>
<evidence type="ECO:0000256" key="1">
    <source>
        <dbReference type="ARBA" id="ARBA00022618"/>
    </source>
</evidence>
<dbReference type="GeneID" id="19942992"/>
<keyword evidence="5 7" id="KW-0802">TPR repeat</keyword>
<dbReference type="Proteomes" id="UP000030762">
    <property type="component" value="Unassembled WGS sequence"/>
</dbReference>
<dbReference type="OrthoDB" id="10262026at2759"/>
<keyword evidence="3" id="KW-0498">Mitosis</keyword>
<dbReference type="GO" id="GO:0031145">
    <property type="term" value="P:anaphase-promoting complex-dependent catabolic process"/>
    <property type="evidence" value="ECO:0007669"/>
    <property type="project" value="TreeGrafter"/>
</dbReference>
<dbReference type="RefSeq" id="XP_008606064.1">
    <property type="nucleotide sequence ID" value="XM_008607842.1"/>
</dbReference>
<dbReference type="GO" id="GO:0005680">
    <property type="term" value="C:anaphase-promoting complex"/>
    <property type="evidence" value="ECO:0007669"/>
    <property type="project" value="InterPro"/>
</dbReference>
<dbReference type="GO" id="GO:0016567">
    <property type="term" value="P:protein ubiquitination"/>
    <property type="evidence" value="ECO:0007669"/>
    <property type="project" value="TreeGrafter"/>
</dbReference>
<dbReference type="InterPro" id="IPR007192">
    <property type="entry name" value="APC8"/>
</dbReference>
<evidence type="ECO:0000256" key="2">
    <source>
        <dbReference type="ARBA" id="ARBA00022737"/>
    </source>
</evidence>
<proteinExistence type="predicted"/>
<feature type="domain" description="Cdc23" evidence="8">
    <location>
        <begin position="8"/>
        <end position="264"/>
    </location>
</feature>
<dbReference type="VEuPathDB" id="FungiDB:SDRG_02265"/>
<dbReference type="Pfam" id="PF04049">
    <property type="entry name" value="ANAPC8"/>
    <property type="match status" value="1"/>
</dbReference>
<dbReference type="PANTHER" id="PTHR12558">
    <property type="entry name" value="CELL DIVISION CYCLE 16,23,27"/>
    <property type="match status" value="1"/>
</dbReference>
<evidence type="ECO:0000313" key="9">
    <source>
        <dbReference type="EMBL" id="EQC40365.1"/>
    </source>
</evidence>
<evidence type="ECO:0000256" key="5">
    <source>
        <dbReference type="ARBA" id="ARBA00022803"/>
    </source>
</evidence>
<dbReference type="EMBL" id="JH767136">
    <property type="protein sequence ID" value="EQC40365.1"/>
    <property type="molecule type" value="Genomic_DNA"/>
</dbReference>
<gene>
    <name evidence="9" type="ORF">SDRG_02265</name>
</gene>
<evidence type="ECO:0000256" key="7">
    <source>
        <dbReference type="PROSITE-ProRule" id="PRU00339"/>
    </source>
</evidence>